<name>A0A0E9WFM1_ANGAN</name>
<accession>A0A0E9WFM1</accession>
<sequence length="41" mass="4577">MNPSRTSTSSELFFLRLRYPLDDGDSTQCCLPPLVFSVLVA</sequence>
<reference evidence="1" key="1">
    <citation type="submission" date="2014-11" db="EMBL/GenBank/DDBJ databases">
        <authorList>
            <person name="Amaro Gonzalez C."/>
        </authorList>
    </citation>
    <scope>NUCLEOTIDE SEQUENCE</scope>
</reference>
<dbReference type="EMBL" id="GBXM01020222">
    <property type="protein sequence ID" value="JAH88355.1"/>
    <property type="molecule type" value="Transcribed_RNA"/>
</dbReference>
<organism evidence="1">
    <name type="scientific">Anguilla anguilla</name>
    <name type="common">European freshwater eel</name>
    <name type="synonym">Muraena anguilla</name>
    <dbReference type="NCBI Taxonomy" id="7936"/>
    <lineage>
        <taxon>Eukaryota</taxon>
        <taxon>Metazoa</taxon>
        <taxon>Chordata</taxon>
        <taxon>Craniata</taxon>
        <taxon>Vertebrata</taxon>
        <taxon>Euteleostomi</taxon>
        <taxon>Actinopterygii</taxon>
        <taxon>Neopterygii</taxon>
        <taxon>Teleostei</taxon>
        <taxon>Anguilliformes</taxon>
        <taxon>Anguillidae</taxon>
        <taxon>Anguilla</taxon>
    </lineage>
</organism>
<protein>
    <submittedName>
        <fullName evidence="1">Uncharacterized protein</fullName>
    </submittedName>
</protein>
<dbReference type="AlphaFoldDB" id="A0A0E9WFM1"/>
<evidence type="ECO:0000313" key="1">
    <source>
        <dbReference type="EMBL" id="JAH88355.1"/>
    </source>
</evidence>
<proteinExistence type="predicted"/>
<reference evidence="1" key="2">
    <citation type="journal article" date="2015" name="Fish Shellfish Immunol.">
        <title>Early steps in the European eel (Anguilla anguilla)-Vibrio vulnificus interaction in the gills: Role of the RtxA13 toxin.</title>
        <authorList>
            <person name="Callol A."/>
            <person name="Pajuelo D."/>
            <person name="Ebbesson L."/>
            <person name="Teles M."/>
            <person name="MacKenzie S."/>
            <person name="Amaro C."/>
        </authorList>
    </citation>
    <scope>NUCLEOTIDE SEQUENCE</scope>
</reference>